<feature type="compositionally biased region" description="Low complexity" evidence="4">
    <location>
        <begin position="51"/>
        <end position="63"/>
    </location>
</feature>
<sequence length="1239" mass="144732">MDKNESNSQLDRTSTIKKDNISEENEENLDFFAQLKLRFEQKRENGEDDSSSCFSATSSESDSNPFAQPQIFESPLPLYRKEYGGIVVYDVDAIMDSDSSEDSKQQSPKKGKVAENNDQKETEETPSKTTGKEETMRESSSILKVKDLKSISKECPTYGPNECPPDKQWLKRQPMVKHLINREDRNILQNCIVKFSKKRSYKNEGRKNYKLTLPPTEQTMIKFESRFENGNLWKAIKLDDFEYNLVLLNDFNTSGHTQWYYFKVTSKFKAGAKIKFNIVNLSKPDSLSNEGMKPCVKSQKHLDKRGEGWHRDCTNVSYKMNKFLRNRERKPDPINFPSAPTWTYYYFTLSFTYEFKYDDDTVWFAHAVPYTYTDDLLPLLSKLAHNLPIEPNSECETLESTKNEDCSETSEKDDANKTDYCNFLKIGTLCKTLAGNHLKFLTITDNIQTYRDCNEDVDWTLKHQSVRAQIRAKVEKDQKFFYDQESPDKWEYENRMKKALLDFSPARKMNKRVPKFEKMLKQVNKFHSHKKGVFISARVHPGEPQSSWVCQGLIQFLVSNDPTAKLLRKNYVFKIIPMLNPDGVIYGNYRCSLLGYDLNRRWDHPSKYFDPTIYYTKRLLKVLLEEREVKLFCDLHGHSRKKNIFTYGCDYYNTFQESKYNNFHLRLFPSLLSSLNSDFSFKDCTFRIEKCKTQCARVVVFKQFGVRLSFTLESSFYGRESSRSKHGTQDLHFTPNDLKLMGIDICKGISYYLNKDFLDTIDSVSKKFEANNVKQSDSQTLLNFGSKEIIDISGKYSKILTRVCKTLNSKYDQYSKEDIEQTSEDETDSESDDDETNLVNQKIKELKLNKDKEQKTKTLKKATSRPKNKTKLIVEKRKIKDTKNSPSKTQLKGNFKARKTTKNRNYFNHMRNVPSREWKPDVVYNHIIPSERSKREDGGPSLPYEYKYDFTYPNKSEKKQIKNIFNSSHDYSNLGPKTINFKRALEGDSSGATKDRRNFKKTSPHLNENSEYKRENSFTEINSSTPYLAPCKKAKSSNDTKIGDDYFLPAKIKGNENFIIEKNQEIYLEKRYNMKSFEKISIHSRKNKRNDQLEDHNIGESLPQMNRLGMRKNTRSNARNAAKIEQLFYEKSKSQRRAIPLINPINVQKSDFSLSGMIKGRNIQRDPTSDNQSSHEAERVLHMRHKRFKPKTHKKLINLNPYENTVRKAEGAKVGFYVFPFANDERNKCKFPGKPVQYD</sequence>
<dbReference type="PANTHER" id="PTHR12756">
    <property type="entry name" value="CYTOSOLIC CARBOXYPEPTIDASE"/>
    <property type="match status" value="1"/>
</dbReference>
<proteinExistence type="inferred from homology"/>
<feature type="compositionally biased region" description="Basic and acidic residues" evidence="4">
    <location>
        <begin position="1008"/>
        <end position="1017"/>
    </location>
</feature>
<evidence type="ECO:0000313" key="7">
    <source>
        <dbReference type="Proteomes" id="UP001295684"/>
    </source>
</evidence>
<evidence type="ECO:0000256" key="1">
    <source>
        <dbReference type="ARBA" id="ARBA00001947"/>
    </source>
</evidence>
<feature type="compositionally biased region" description="Basic and acidic residues" evidence="4">
    <location>
        <begin position="112"/>
        <end position="137"/>
    </location>
</feature>
<feature type="compositionally biased region" description="Polar residues" evidence="4">
    <location>
        <begin position="1"/>
        <end position="13"/>
    </location>
</feature>
<feature type="compositionally biased region" description="Acidic residues" evidence="4">
    <location>
        <begin position="820"/>
        <end position="836"/>
    </location>
</feature>
<feature type="region of interest" description="Disordered" evidence="4">
    <location>
        <begin position="42"/>
        <end position="70"/>
    </location>
</feature>
<comment type="cofactor">
    <cofactor evidence="1">
        <name>Zn(2+)</name>
        <dbReference type="ChEBI" id="CHEBI:29105"/>
    </cofactor>
</comment>
<dbReference type="InterPro" id="IPR050821">
    <property type="entry name" value="Cytosolic_carboxypeptidase"/>
</dbReference>
<feature type="region of interest" description="Disordered" evidence="4">
    <location>
        <begin position="986"/>
        <end position="1018"/>
    </location>
</feature>
<dbReference type="PANTHER" id="PTHR12756:SF11">
    <property type="entry name" value="CYTOSOLIC CARBOXYPEPTIDASE 1"/>
    <property type="match status" value="1"/>
</dbReference>
<reference evidence="6" key="1">
    <citation type="submission" date="2023-07" db="EMBL/GenBank/DDBJ databases">
        <authorList>
            <consortium name="AG Swart"/>
            <person name="Singh M."/>
            <person name="Singh A."/>
            <person name="Seah K."/>
            <person name="Emmerich C."/>
        </authorList>
    </citation>
    <scope>NUCLEOTIDE SEQUENCE</scope>
    <source>
        <strain evidence="6">DP1</strain>
    </source>
</reference>
<name>A0AAD1U9D8_EUPCR</name>
<dbReference type="GO" id="GO:0008270">
    <property type="term" value="F:zinc ion binding"/>
    <property type="evidence" value="ECO:0007669"/>
    <property type="project" value="InterPro"/>
</dbReference>
<comment type="similarity">
    <text evidence="2 3">Belongs to the peptidase M14 family.</text>
</comment>
<dbReference type="Pfam" id="PF00246">
    <property type="entry name" value="Peptidase_M14"/>
    <property type="match status" value="1"/>
</dbReference>
<dbReference type="Gene3D" id="3.40.630.10">
    <property type="entry name" value="Zn peptidases"/>
    <property type="match status" value="1"/>
</dbReference>
<comment type="caution">
    <text evidence="6">The sequence shown here is derived from an EMBL/GenBank/DDBJ whole genome shotgun (WGS) entry which is preliminary data.</text>
</comment>
<gene>
    <name evidence="6" type="ORF">ECRASSUSDP1_LOCUS4367</name>
</gene>
<accession>A0AAD1U9D8</accession>
<evidence type="ECO:0000256" key="3">
    <source>
        <dbReference type="PROSITE-ProRule" id="PRU01379"/>
    </source>
</evidence>
<keyword evidence="7" id="KW-1185">Reference proteome</keyword>
<feature type="active site" description="Proton donor/acceptor" evidence="3">
    <location>
        <position position="713"/>
    </location>
</feature>
<evidence type="ECO:0000259" key="5">
    <source>
        <dbReference type="PROSITE" id="PS52035"/>
    </source>
</evidence>
<dbReference type="GO" id="GO:0006508">
    <property type="term" value="P:proteolysis"/>
    <property type="evidence" value="ECO:0007669"/>
    <property type="project" value="InterPro"/>
</dbReference>
<dbReference type="PROSITE" id="PS52035">
    <property type="entry name" value="PEPTIDASE_M14"/>
    <property type="match status" value="1"/>
</dbReference>
<evidence type="ECO:0000256" key="4">
    <source>
        <dbReference type="SAM" id="MobiDB-lite"/>
    </source>
</evidence>
<dbReference type="EMBL" id="CAMPGE010004190">
    <property type="protein sequence ID" value="CAI2363037.1"/>
    <property type="molecule type" value="Genomic_DNA"/>
</dbReference>
<dbReference type="Proteomes" id="UP001295684">
    <property type="component" value="Unassembled WGS sequence"/>
</dbReference>
<dbReference type="AlphaFoldDB" id="A0AAD1U9D8"/>
<feature type="domain" description="Peptidase M14" evidence="5">
    <location>
        <begin position="402"/>
        <end position="753"/>
    </location>
</feature>
<dbReference type="SUPFAM" id="SSF53187">
    <property type="entry name" value="Zn-dependent exopeptidases"/>
    <property type="match status" value="1"/>
</dbReference>
<evidence type="ECO:0000256" key="2">
    <source>
        <dbReference type="ARBA" id="ARBA00005988"/>
    </source>
</evidence>
<evidence type="ECO:0000313" key="6">
    <source>
        <dbReference type="EMBL" id="CAI2363037.1"/>
    </source>
</evidence>
<dbReference type="Gene3D" id="2.60.40.3120">
    <property type="match status" value="1"/>
</dbReference>
<feature type="region of interest" description="Disordered" evidence="4">
    <location>
        <begin position="98"/>
        <end position="141"/>
    </location>
</feature>
<protein>
    <recommendedName>
        <fullName evidence="5">Peptidase M14 domain-containing protein</fullName>
    </recommendedName>
</protein>
<feature type="region of interest" description="Disordered" evidence="4">
    <location>
        <begin position="1"/>
        <end position="29"/>
    </location>
</feature>
<dbReference type="InterPro" id="IPR000834">
    <property type="entry name" value="Peptidase_M14"/>
</dbReference>
<dbReference type="GO" id="GO:0004181">
    <property type="term" value="F:metallocarboxypeptidase activity"/>
    <property type="evidence" value="ECO:0007669"/>
    <property type="project" value="InterPro"/>
</dbReference>
<organism evidence="6 7">
    <name type="scientific">Euplotes crassus</name>
    <dbReference type="NCBI Taxonomy" id="5936"/>
    <lineage>
        <taxon>Eukaryota</taxon>
        <taxon>Sar</taxon>
        <taxon>Alveolata</taxon>
        <taxon>Ciliophora</taxon>
        <taxon>Intramacronucleata</taxon>
        <taxon>Spirotrichea</taxon>
        <taxon>Hypotrichia</taxon>
        <taxon>Euplotida</taxon>
        <taxon>Euplotidae</taxon>
        <taxon>Moneuplotes</taxon>
    </lineage>
</organism>
<feature type="region of interest" description="Disordered" evidence="4">
    <location>
        <begin position="816"/>
        <end position="838"/>
    </location>
</feature>